<reference evidence="2" key="1">
    <citation type="journal article" date="2013" name="ISME J.">
        <title>A small predatory core genome in the divergent marine Bacteriovorax marinus SJ and the terrestrial Bdellovibrio bacteriovorus.</title>
        <authorList>
            <person name="Crossman L.C."/>
            <person name="Chen H."/>
            <person name="Cerdeno-Tarraga A.M."/>
            <person name="Brooks K."/>
            <person name="Quail M.A."/>
            <person name="Pineiro S.A."/>
            <person name="Hobley L."/>
            <person name="Sockett R.E."/>
            <person name="Bentley S.D."/>
            <person name="Parkhill J."/>
            <person name="Williams H.N."/>
            <person name="Stine O.C."/>
        </authorList>
    </citation>
    <scope>NUCLEOTIDE SEQUENCE [LARGE SCALE GENOMIC DNA]</scope>
    <source>
        <strain evidence="2">ATCC BAA-682 / DSM 15412 / SJ</strain>
    </source>
</reference>
<dbReference type="eggNOG" id="ENOG5032HAQ">
    <property type="taxonomic scope" value="Bacteria"/>
</dbReference>
<accession>E1WXX9</accession>
<name>E1WXX9_HALMS</name>
<dbReference type="HOGENOM" id="CLU_830979_0_0_7"/>
<dbReference type="KEGG" id="bmx:BMS_1052"/>
<dbReference type="OrthoDB" id="7060209at2"/>
<evidence type="ECO:0000313" key="1">
    <source>
        <dbReference type="EMBL" id="CBW25936.1"/>
    </source>
</evidence>
<dbReference type="Pfam" id="PF13289">
    <property type="entry name" value="SIR2_2"/>
    <property type="match status" value="1"/>
</dbReference>
<organism evidence="1 2">
    <name type="scientific">Halobacteriovorax marinus (strain ATCC BAA-682 / DSM 15412 / SJ)</name>
    <name type="common">Bacteriovorax marinus</name>
    <dbReference type="NCBI Taxonomy" id="862908"/>
    <lineage>
        <taxon>Bacteria</taxon>
        <taxon>Pseudomonadati</taxon>
        <taxon>Bdellovibrionota</taxon>
        <taxon>Bacteriovoracia</taxon>
        <taxon>Bacteriovoracales</taxon>
        <taxon>Halobacteriovoraceae</taxon>
        <taxon>Halobacteriovorax</taxon>
    </lineage>
</organism>
<dbReference type="EMBL" id="FQ312005">
    <property type="protein sequence ID" value="CBW25936.1"/>
    <property type="molecule type" value="Genomic_DNA"/>
</dbReference>
<gene>
    <name evidence="1" type="ordered locus">BMS_1052</name>
</gene>
<sequence length="334" mass="39032">MKLNDVLLVIGAGAHVPYGFPTGAQLREDILELEEAGFNYHTRTISHYADDIRKGYELFNSVGMIVYKDDEFFKDAEQNSSNWKEIYITKQVREFVKVFRESQNPSIDSYLATFTEGTEVLPEYRLHIKIGKIIIEGIIKHYLGKISVGRKYEWIQHLFNTHYPEWTNVEYHSSAPLNIITFNYDTFFESCLEQYLKHNFLKNYRNLKTELVNIEHVYGSVKQIDTLKVIGEDRYAESLEVSNKLANIINRVKKIYFLGFGFDKSNLELLFSKANQRHLQNISMFSTNIGLNEFDTVDIEKICDGKFSIDFYENELDKVCSFSLIKDREPLLNE</sequence>
<evidence type="ECO:0000313" key="2">
    <source>
        <dbReference type="Proteomes" id="UP000008963"/>
    </source>
</evidence>
<protein>
    <submittedName>
        <fullName evidence="1">Uncharacterized protein</fullName>
    </submittedName>
</protein>
<keyword evidence="2" id="KW-1185">Reference proteome</keyword>
<proteinExistence type="predicted"/>
<dbReference type="AlphaFoldDB" id="E1WXX9"/>
<dbReference type="STRING" id="862908.BMS_1052"/>
<dbReference type="Proteomes" id="UP000008963">
    <property type="component" value="Chromosome"/>
</dbReference>
<dbReference type="PATRIC" id="fig|862908.3.peg.1003"/>
<dbReference type="RefSeq" id="WP_014243720.1">
    <property type="nucleotide sequence ID" value="NC_016620.1"/>
</dbReference>